<dbReference type="FunFam" id="3.20.20.220:FF:000004">
    <property type="entry name" value="Bifunctional protein PutA"/>
    <property type="match status" value="1"/>
</dbReference>
<evidence type="ECO:0000256" key="14">
    <source>
        <dbReference type="ARBA" id="ARBA00048142"/>
    </source>
</evidence>
<dbReference type="SUPFAM" id="SSF81935">
    <property type="entry name" value="N-terminal domain of bifunctional PutA protein"/>
    <property type="match status" value="1"/>
</dbReference>
<dbReference type="PANTHER" id="PTHR42862:SF1">
    <property type="entry name" value="DELTA-1-PYRROLINE-5-CARBOXYLATE DEHYDROGENASE 2, ISOFORM A-RELATED"/>
    <property type="match status" value="1"/>
</dbReference>
<keyword evidence="12 18" id="KW-0804">Transcription</keyword>
<dbReference type="Pfam" id="PF00171">
    <property type="entry name" value="Aldedh"/>
    <property type="match status" value="1"/>
</dbReference>
<accession>A0A1H8GL38</accession>
<dbReference type="InterPro" id="IPR041349">
    <property type="entry name" value="PRODH"/>
</dbReference>
<dbReference type="Pfam" id="PF01619">
    <property type="entry name" value="Pro_dh"/>
    <property type="match status" value="1"/>
</dbReference>
<evidence type="ECO:0000313" key="25">
    <source>
        <dbReference type="Proteomes" id="UP000199206"/>
    </source>
</evidence>
<evidence type="ECO:0000256" key="15">
    <source>
        <dbReference type="ARBA" id="ARBA00048779"/>
    </source>
</evidence>
<evidence type="ECO:0000256" key="16">
    <source>
        <dbReference type="ARBA" id="ARBA00060889"/>
    </source>
</evidence>
<evidence type="ECO:0000256" key="2">
    <source>
        <dbReference type="ARBA" id="ARBA00004739"/>
    </source>
</evidence>
<evidence type="ECO:0000259" key="20">
    <source>
        <dbReference type="Pfam" id="PF00171"/>
    </source>
</evidence>
<dbReference type="InterPro" id="IPR050485">
    <property type="entry name" value="Proline_metab_enzyme"/>
</dbReference>
<dbReference type="GO" id="GO:0004657">
    <property type="term" value="F:proline dehydrogenase activity"/>
    <property type="evidence" value="ECO:0007669"/>
    <property type="project" value="UniProtKB-UniRule"/>
</dbReference>
<gene>
    <name evidence="24" type="ORF">SAMN05192583_2802</name>
</gene>
<comment type="catalytic activity">
    <reaction evidence="15 18">
        <text>L-proline + a quinone = (S)-1-pyrroline-5-carboxylate + a quinol + H(+)</text>
        <dbReference type="Rhea" id="RHEA:23784"/>
        <dbReference type="ChEBI" id="CHEBI:15378"/>
        <dbReference type="ChEBI" id="CHEBI:17388"/>
        <dbReference type="ChEBI" id="CHEBI:24646"/>
        <dbReference type="ChEBI" id="CHEBI:60039"/>
        <dbReference type="ChEBI" id="CHEBI:132124"/>
        <dbReference type="EC" id="1.5.5.2"/>
    </reaction>
</comment>
<dbReference type="NCBIfam" id="NF008869">
    <property type="entry name" value="PRK11904.1"/>
    <property type="match status" value="1"/>
</dbReference>
<evidence type="ECO:0000259" key="22">
    <source>
        <dbReference type="Pfam" id="PF14850"/>
    </source>
</evidence>
<reference evidence="25" key="1">
    <citation type="submission" date="2016-10" db="EMBL/GenBank/DDBJ databases">
        <authorList>
            <person name="Varghese N."/>
            <person name="Submissions S."/>
        </authorList>
    </citation>
    <scope>NUCLEOTIDE SEQUENCE [LARGE SCALE GENOMIC DNA]</scope>
    <source>
        <strain evidence="25">S6-262</strain>
    </source>
</reference>
<dbReference type="GO" id="GO:0010133">
    <property type="term" value="P:L-proline catabolic process to L-glutamate"/>
    <property type="evidence" value="ECO:0007669"/>
    <property type="project" value="UniProtKB-UniRule"/>
</dbReference>
<dbReference type="OrthoDB" id="9812625at2"/>
<dbReference type="InterPro" id="IPR025703">
    <property type="entry name" value="Bifunct_PutA"/>
</dbReference>
<protein>
    <recommendedName>
        <fullName evidence="18">Bifunctional protein PutA</fullName>
    </recommendedName>
    <domain>
        <recommendedName>
            <fullName evidence="18">Proline dehydrogenase</fullName>
            <ecNumber evidence="18">1.5.5.2</ecNumber>
        </recommendedName>
        <alternativeName>
            <fullName evidence="18">Proline oxidase</fullName>
        </alternativeName>
    </domain>
    <domain>
        <recommendedName>
            <fullName evidence="18">Delta-1-pyrroline-5-carboxylate dehydrogenase</fullName>
            <shortName evidence="18">P5C dehydrogenase</shortName>
            <ecNumber evidence="18">1.2.1.88</ecNumber>
        </recommendedName>
        <alternativeName>
            <fullName evidence="18">L-glutamate gamma-semialdehyde dehydrogenase</fullName>
        </alternativeName>
    </domain>
</protein>
<dbReference type="Gene3D" id="1.20.5.460">
    <property type="entry name" value="Single helix bin"/>
    <property type="match status" value="1"/>
</dbReference>
<feature type="domain" description="Proline dehydrogenase PutA" evidence="22">
    <location>
        <begin position="72"/>
        <end position="183"/>
    </location>
</feature>
<dbReference type="EMBL" id="FOCF01000007">
    <property type="protein sequence ID" value="SEN44549.1"/>
    <property type="molecule type" value="Genomic_DNA"/>
</dbReference>
<dbReference type="SUPFAM" id="SSF51730">
    <property type="entry name" value="FAD-linked oxidoreductase"/>
    <property type="match status" value="1"/>
</dbReference>
<evidence type="ECO:0000256" key="17">
    <source>
        <dbReference type="ARBA" id="ARBA00060911"/>
    </source>
</evidence>
<evidence type="ECO:0000256" key="4">
    <source>
        <dbReference type="ARBA" id="ARBA00022491"/>
    </source>
</evidence>
<comment type="cofactor">
    <cofactor evidence="1 18">
        <name>FAD</name>
        <dbReference type="ChEBI" id="CHEBI:57692"/>
    </cofactor>
</comment>
<organism evidence="24 25">
    <name type="scientific">Sphingomonas gellani</name>
    <dbReference type="NCBI Taxonomy" id="1166340"/>
    <lineage>
        <taxon>Bacteria</taxon>
        <taxon>Pseudomonadati</taxon>
        <taxon>Pseudomonadota</taxon>
        <taxon>Alphaproteobacteria</taxon>
        <taxon>Sphingomonadales</taxon>
        <taxon>Sphingomonadaceae</taxon>
        <taxon>Sphingomonas</taxon>
    </lineage>
</organism>
<dbReference type="SUPFAM" id="SSF53720">
    <property type="entry name" value="ALDH-like"/>
    <property type="match status" value="1"/>
</dbReference>
<evidence type="ECO:0000256" key="8">
    <source>
        <dbReference type="ARBA" id="ARBA00023015"/>
    </source>
</evidence>
<evidence type="ECO:0000256" key="10">
    <source>
        <dbReference type="ARBA" id="ARBA00023062"/>
    </source>
</evidence>
<dbReference type="UniPathway" id="UPA00261">
    <property type="reaction ID" value="UER00373"/>
</dbReference>
<evidence type="ECO:0000256" key="7">
    <source>
        <dbReference type="ARBA" id="ARBA00023002"/>
    </source>
</evidence>
<evidence type="ECO:0000256" key="5">
    <source>
        <dbReference type="ARBA" id="ARBA00022630"/>
    </source>
</evidence>
<dbReference type="InterPro" id="IPR016163">
    <property type="entry name" value="Ald_DH_C"/>
</dbReference>
<keyword evidence="9 18" id="KW-0520">NAD</keyword>
<feature type="active site" evidence="19">
    <location>
        <position position="827"/>
    </location>
</feature>
<dbReference type="FunFam" id="1.20.5.460:FF:000001">
    <property type="entry name" value="Bifunctional protein PutA"/>
    <property type="match status" value="1"/>
</dbReference>
<dbReference type="PIRSF" id="PIRSF000197">
    <property type="entry name" value="Bifunct_PutA"/>
    <property type="match status" value="1"/>
</dbReference>
<evidence type="ECO:0000256" key="3">
    <source>
        <dbReference type="ARBA" id="ARBA00004786"/>
    </source>
</evidence>
<dbReference type="GO" id="GO:0003700">
    <property type="term" value="F:DNA-binding transcription factor activity"/>
    <property type="evidence" value="ECO:0007669"/>
    <property type="project" value="InterPro"/>
</dbReference>
<feature type="active site" evidence="19">
    <location>
        <position position="793"/>
    </location>
</feature>
<keyword evidence="13" id="KW-0511">Multifunctional enzyme</keyword>
<dbReference type="InterPro" id="IPR029041">
    <property type="entry name" value="FAD-linked_oxidoreductase-like"/>
</dbReference>
<dbReference type="PROSITE" id="PS00070">
    <property type="entry name" value="ALDEHYDE_DEHYDR_CYS"/>
    <property type="match status" value="1"/>
</dbReference>
<keyword evidence="4 18" id="KW-0678">Repressor</keyword>
<dbReference type="InterPro" id="IPR002872">
    <property type="entry name" value="Proline_DH_dom"/>
</dbReference>
<comment type="catalytic activity">
    <reaction evidence="14 18">
        <text>L-glutamate 5-semialdehyde + NAD(+) + H2O = L-glutamate + NADH + 2 H(+)</text>
        <dbReference type="Rhea" id="RHEA:30235"/>
        <dbReference type="ChEBI" id="CHEBI:15377"/>
        <dbReference type="ChEBI" id="CHEBI:15378"/>
        <dbReference type="ChEBI" id="CHEBI:29985"/>
        <dbReference type="ChEBI" id="CHEBI:57540"/>
        <dbReference type="ChEBI" id="CHEBI:57945"/>
        <dbReference type="ChEBI" id="CHEBI:58066"/>
        <dbReference type="EC" id="1.2.1.88"/>
    </reaction>
</comment>
<feature type="domain" description="Proline dehydrogenase" evidence="21">
    <location>
        <begin position="192"/>
        <end position="490"/>
    </location>
</feature>
<dbReference type="GO" id="GO:0003677">
    <property type="term" value="F:DNA binding"/>
    <property type="evidence" value="ECO:0007669"/>
    <property type="project" value="UniProtKB-KW"/>
</dbReference>
<keyword evidence="6 18" id="KW-0274">FAD</keyword>
<dbReference type="InterPro" id="IPR016160">
    <property type="entry name" value="Ald_DH_CS_CYS"/>
</dbReference>
<evidence type="ECO:0000256" key="9">
    <source>
        <dbReference type="ARBA" id="ARBA00023027"/>
    </source>
</evidence>
<feature type="domain" description="Aldehyde dehydrogenase" evidence="20">
    <location>
        <begin position="574"/>
        <end position="1008"/>
    </location>
</feature>
<dbReference type="InterPro" id="IPR024090">
    <property type="entry name" value="PRODH_PutA_dom_I"/>
</dbReference>
<evidence type="ECO:0000256" key="11">
    <source>
        <dbReference type="ARBA" id="ARBA00023125"/>
    </source>
</evidence>
<comment type="pathway">
    <text evidence="3 18">Amino-acid degradation; L-proline degradation into L-glutamate; L-glutamate from L-proline: step 2/2.</text>
</comment>
<evidence type="ECO:0000256" key="6">
    <source>
        <dbReference type="ARBA" id="ARBA00022827"/>
    </source>
</evidence>
<evidence type="ECO:0000256" key="12">
    <source>
        <dbReference type="ARBA" id="ARBA00023163"/>
    </source>
</evidence>
<dbReference type="Gene3D" id="1.20.5.550">
    <property type="entry name" value="Single Helix bin"/>
    <property type="match status" value="1"/>
</dbReference>
<dbReference type="Pfam" id="PF14850">
    <property type="entry name" value="Pro_dh-DNA_bdg"/>
    <property type="match status" value="1"/>
</dbReference>
<keyword evidence="25" id="KW-1185">Reference proteome</keyword>
<dbReference type="GO" id="GO:0009898">
    <property type="term" value="C:cytoplasmic side of plasma membrane"/>
    <property type="evidence" value="ECO:0007669"/>
    <property type="project" value="TreeGrafter"/>
</dbReference>
<evidence type="ECO:0000256" key="1">
    <source>
        <dbReference type="ARBA" id="ARBA00001974"/>
    </source>
</evidence>
<comment type="function">
    <text evidence="18">Oxidizes proline to glutamate for use as a carbon and nitrogen source.</text>
</comment>
<evidence type="ECO:0000256" key="18">
    <source>
        <dbReference type="PIRNR" id="PIRNR000197"/>
    </source>
</evidence>
<dbReference type="EC" id="1.5.5.2" evidence="18"/>
<dbReference type="NCBIfam" id="NF008772">
    <property type="entry name" value="PRK11809.1"/>
    <property type="match status" value="1"/>
</dbReference>
<evidence type="ECO:0000313" key="24">
    <source>
        <dbReference type="EMBL" id="SEN44549.1"/>
    </source>
</evidence>
<evidence type="ECO:0000256" key="19">
    <source>
        <dbReference type="PIRSR" id="PIRSR000197-1"/>
    </source>
</evidence>
<dbReference type="InterPro" id="IPR024082">
    <property type="entry name" value="PRODH_PutA_dom_II"/>
</dbReference>
<comment type="similarity">
    <text evidence="16 18">In the N-terminal section; belongs to the proline dehydrogenase family.</text>
</comment>
<evidence type="ECO:0000259" key="21">
    <source>
        <dbReference type="Pfam" id="PF01619"/>
    </source>
</evidence>
<dbReference type="STRING" id="1166340.SAMN05192583_2802"/>
<dbReference type="Gene3D" id="3.40.605.10">
    <property type="entry name" value="Aldehyde Dehydrogenase, Chain A, domain 1"/>
    <property type="match status" value="1"/>
</dbReference>
<dbReference type="InterPro" id="IPR005933">
    <property type="entry name" value="PutA_C"/>
</dbReference>
<keyword evidence="10 18" id="KW-0642">Proline metabolism</keyword>
<sequence length="1202" mass="127522">MSHVPFADFAPAVSSRTPQREAITAATRRPERDCLPPLLDAATLEPDMVRAVADTATALVTALRARGPADGVAALVREYALSSEEGVALMCLAEALLRIPDTATRDALIRDKIAPGDWRAHVGDDRPLFVNAATWGLAVTGKLTSAAERRGLGAALSRVIARAGAPVIRRGVDTAMRMMGERFVTGETIAEALERARPLEARGFRYSYDMLGEAATTADDAARYLADYTAAIHAIGTASAGRGPYEGPGISIKLSALHSRYVRAQAGRVMAELLPDVKALAALARRYDIGLNIDAEESDRLELSLDLLEALAVDPDLSGWDGLGFVVQAYGKRCPFVIDWIAELARRSGRRIMVRLVKGAYWDAEIKRAQVDGQSDFPVYTRKIHTDVAYLACARRLLSARDVIFPQFATHNAQTLAAIYHMAGGAESARDYEFQCLHGMGEPLYEEVVGADKLDRPCRIYAPVGTHETLLAYLVRRLLENGANSSFVNRIADPAVAVSDLVADPVTEVRAMSDVGAPHPAVALPRDLYDNRRNSDGLDLADEDALAALGEAMRDSAAQGWKAVPATGAGIPRQVRNPADADDMVGVVEEIAPDRVGEIVGRAVAAADRWAATAIDDRAACLERAADLMQARMPMLMGLIVREAGKSAANAIAEVREAIDFLRYYAAEARRALGQGHTPLGPVTCISPWNFPLAIFTGQVAAALVAGNPVLAKPAEETPLIAGAGVAILHEAGVPDDVLQLVPGDGAVGAALVAAADTAGVMFTGSTEVARLIQRQLAGRLDRSGRPVPLVAETGGQNAMIVDSSALAEQVVGDVIASAFDSAGQRCSALRILCVQEDVADRLLAMLKGALAELRVGSTDRLRVDIGPVITAEARDGIEAHVAKMRDRGCRVERLDLSPDTAWGTFVAPTIIELSDIAQLEREVFGPVLHVVRYRRQDLHALVDAINATGYGLTFGLHTRLDETVATVLPRVHAGNLYVNRNVIGAVVGVQPFGGRGLSGTGPKAGGPLYLGRLVNGPAITIEGTGTTPSPAWTALARWTEGRGDKAGLHATGTWLPSADEVELAGPVGERNLYSHRPRGSILLIARTEAGLMEQIGIVLATGNDAVVQGDPALRSALARLPEEVARQVTWIDQADGAPHAGVLIEGSPDQRLAALREVADLAGPILLPQVAPYRPDWLVEEVSTSINTTAAGGNASLMTLV</sequence>
<dbReference type="Gene3D" id="3.40.309.10">
    <property type="entry name" value="Aldehyde Dehydrogenase, Chain A, domain 2"/>
    <property type="match status" value="1"/>
</dbReference>
<dbReference type="AlphaFoldDB" id="A0A1H8GL38"/>
<dbReference type="GO" id="GO:0003842">
    <property type="term" value="F:L-glutamate gamma-semialdehyde dehydrogenase activity"/>
    <property type="evidence" value="ECO:0007669"/>
    <property type="project" value="UniProtKB-UniRule"/>
</dbReference>
<dbReference type="EC" id="1.2.1.88" evidence="18"/>
<dbReference type="InterPro" id="IPR016161">
    <property type="entry name" value="Ald_DH/histidinol_DH"/>
</dbReference>
<feature type="domain" description="Proline utilization A proline dehydrogenase N-terminal" evidence="23">
    <location>
        <begin position="17"/>
        <end position="64"/>
    </location>
</feature>
<keyword evidence="5 18" id="KW-0285">Flavoprotein</keyword>
<dbReference type="RefSeq" id="WP_093666332.1">
    <property type="nucleotide sequence ID" value="NZ_FOCF01000007.1"/>
</dbReference>
<comment type="pathway">
    <text evidence="2 18">Amino-acid degradation; L-proline degradation into L-glutamate; L-glutamate from L-proline: step 1/2.</text>
</comment>
<dbReference type="InterPro" id="IPR015590">
    <property type="entry name" value="Aldehyde_DH_dom"/>
</dbReference>
<keyword evidence="7 18" id="KW-0560">Oxidoreductase</keyword>
<evidence type="ECO:0000256" key="13">
    <source>
        <dbReference type="ARBA" id="ARBA00023268"/>
    </source>
</evidence>
<dbReference type="InterPro" id="IPR024089">
    <property type="entry name" value="PRODH_PutA_dom_I/II"/>
</dbReference>
<keyword evidence="11 18" id="KW-0238">DNA-binding</keyword>
<dbReference type="NCBIfam" id="TIGR01238">
    <property type="entry name" value="D1pyr5carbox3"/>
    <property type="match status" value="1"/>
</dbReference>
<keyword evidence="8 18" id="KW-0805">Transcription regulation</keyword>
<dbReference type="InterPro" id="IPR016162">
    <property type="entry name" value="Ald_DH_N"/>
</dbReference>
<dbReference type="Gene3D" id="3.20.20.220">
    <property type="match status" value="1"/>
</dbReference>
<proteinExistence type="inferred from homology"/>
<evidence type="ECO:0000259" key="23">
    <source>
        <dbReference type="Pfam" id="PF18327"/>
    </source>
</evidence>
<comment type="similarity">
    <text evidence="17 18">In the C-terminal section; belongs to the aldehyde dehydrogenase family.</text>
</comment>
<dbReference type="PANTHER" id="PTHR42862">
    <property type="entry name" value="DELTA-1-PYRROLINE-5-CARBOXYLATE DEHYDROGENASE 1, ISOFORM A-RELATED"/>
    <property type="match status" value="1"/>
</dbReference>
<dbReference type="Proteomes" id="UP000199206">
    <property type="component" value="Unassembled WGS sequence"/>
</dbReference>
<dbReference type="Pfam" id="PF18327">
    <property type="entry name" value="PRODH"/>
    <property type="match status" value="1"/>
</dbReference>
<name>A0A1H8GL38_9SPHN</name>
<dbReference type="FunFam" id="3.40.309.10:FF:000005">
    <property type="entry name" value="1-pyrroline-5-carboxylate dehydrogenase 1"/>
    <property type="match status" value="1"/>
</dbReference>